<dbReference type="InterPro" id="IPR006139">
    <property type="entry name" value="D-isomer_2_OHA_DH_cat_dom"/>
</dbReference>
<dbReference type="CDD" id="cd12169">
    <property type="entry name" value="PGDH_like_1"/>
    <property type="match status" value="1"/>
</dbReference>
<dbReference type="InterPro" id="IPR029753">
    <property type="entry name" value="D-isomer_DH_CS"/>
</dbReference>
<dbReference type="PANTHER" id="PTHR42789:SF1">
    <property type="entry name" value="D-ISOMER SPECIFIC 2-HYDROXYACID DEHYDROGENASE FAMILY PROTEIN (AFU_ORTHOLOGUE AFUA_6G10090)"/>
    <property type="match status" value="1"/>
</dbReference>
<sequence length="318" mass="33618">MPTCVILDDYQNVALASADWNGLRQRIAIRVSNDTVAGDALIALLADAEIVVMMRERTPFPAELFAALPKLKLLVTTGMRNASIDFAAAARHGVTVCGTASAPGTTAELTWGLIHALMRAIPAENANFHAGGPWQTSVGRDLRGATLGVIGLGNLGQRVARVGVAFDMRVLGWSRSLTEETAKSLGADRAATLHDLLKQSDIVSIHVPLNAGTRGLIGAAEFAVMKPTALLINTSRGPIVNEAALIEALTAGRIAGAGLDVFDVEPLPGDHPLRGLPNLIATPHLGYVTQANYRAYFTGVVEDIARWLDNDPVRVITG</sequence>
<dbReference type="Gene3D" id="3.40.50.720">
    <property type="entry name" value="NAD(P)-binding Rossmann-like Domain"/>
    <property type="match status" value="2"/>
</dbReference>
<name>A0A370L2Z5_9HYPH</name>
<keyword evidence="3 5" id="KW-0560">Oxidoreductase</keyword>
<dbReference type="Pfam" id="PF02826">
    <property type="entry name" value="2-Hacid_dh_C"/>
    <property type="match status" value="1"/>
</dbReference>
<keyword evidence="9" id="KW-1185">Reference proteome</keyword>
<evidence type="ECO:0000313" key="9">
    <source>
        <dbReference type="Proteomes" id="UP000255207"/>
    </source>
</evidence>
<keyword evidence="4" id="KW-0520">NAD</keyword>
<accession>A0A370L2Z5</accession>
<dbReference type="PANTHER" id="PTHR42789">
    <property type="entry name" value="D-ISOMER SPECIFIC 2-HYDROXYACID DEHYDROGENASE FAMILY PROTEIN (AFU_ORTHOLOGUE AFUA_6G10090)"/>
    <property type="match status" value="1"/>
</dbReference>
<dbReference type="SUPFAM" id="SSF52283">
    <property type="entry name" value="Formate/glycerate dehydrogenase catalytic domain-like"/>
    <property type="match status" value="1"/>
</dbReference>
<dbReference type="SUPFAM" id="SSF51735">
    <property type="entry name" value="NAD(P)-binding Rossmann-fold domains"/>
    <property type="match status" value="1"/>
</dbReference>
<dbReference type="Proteomes" id="UP000255207">
    <property type="component" value="Unassembled WGS sequence"/>
</dbReference>
<dbReference type="Pfam" id="PF00389">
    <property type="entry name" value="2-Hacid_dh"/>
    <property type="match status" value="1"/>
</dbReference>
<dbReference type="GO" id="GO:0051287">
    <property type="term" value="F:NAD binding"/>
    <property type="evidence" value="ECO:0007669"/>
    <property type="project" value="InterPro"/>
</dbReference>
<dbReference type="FunFam" id="3.40.50.720:FF:000203">
    <property type="entry name" value="D-3-phosphoglycerate dehydrogenase (SerA)"/>
    <property type="match status" value="1"/>
</dbReference>
<proteinExistence type="inferred from homology"/>
<gene>
    <name evidence="8" type="ORF">DWE98_20570</name>
</gene>
<dbReference type="PROSITE" id="PS00671">
    <property type="entry name" value="D_2_HYDROXYACID_DH_3"/>
    <property type="match status" value="1"/>
</dbReference>
<protein>
    <submittedName>
        <fullName evidence="8">D-2-hydroxyacid dehydrogenase family protein</fullName>
    </submittedName>
</protein>
<comment type="similarity">
    <text evidence="1 5">Belongs to the D-isomer specific 2-hydroxyacid dehydrogenase family.</text>
</comment>
<dbReference type="InterPro" id="IPR050857">
    <property type="entry name" value="D-2-hydroxyacid_DH"/>
</dbReference>
<dbReference type="GO" id="GO:0016616">
    <property type="term" value="F:oxidoreductase activity, acting on the CH-OH group of donors, NAD or NADP as acceptor"/>
    <property type="evidence" value="ECO:0007669"/>
    <property type="project" value="InterPro"/>
</dbReference>
<evidence type="ECO:0000259" key="7">
    <source>
        <dbReference type="Pfam" id="PF02826"/>
    </source>
</evidence>
<evidence type="ECO:0000256" key="4">
    <source>
        <dbReference type="ARBA" id="ARBA00023027"/>
    </source>
</evidence>
<feature type="domain" description="D-isomer specific 2-hydroxyacid dehydrogenase catalytic" evidence="6">
    <location>
        <begin position="27"/>
        <end position="313"/>
    </location>
</feature>
<feature type="domain" description="D-isomer specific 2-hydroxyacid dehydrogenase NAD-binding" evidence="7">
    <location>
        <begin position="112"/>
        <end position="286"/>
    </location>
</feature>
<dbReference type="EMBL" id="QQTP01000012">
    <property type="protein sequence ID" value="RDJ21538.1"/>
    <property type="molecule type" value="Genomic_DNA"/>
</dbReference>
<keyword evidence="2" id="KW-0028">Amino-acid biosynthesis</keyword>
<dbReference type="PROSITE" id="PS00670">
    <property type="entry name" value="D_2_HYDROXYACID_DH_2"/>
    <property type="match status" value="1"/>
</dbReference>
<dbReference type="PROSITE" id="PS00065">
    <property type="entry name" value="D_2_HYDROXYACID_DH_1"/>
    <property type="match status" value="1"/>
</dbReference>
<dbReference type="InterPro" id="IPR036291">
    <property type="entry name" value="NAD(P)-bd_dom_sf"/>
</dbReference>
<evidence type="ECO:0000256" key="5">
    <source>
        <dbReference type="RuleBase" id="RU003719"/>
    </source>
</evidence>
<organism evidence="8 9">
    <name type="scientific">Bosea caraganae</name>
    <dbReference type="NCBI Taxonomy" id="2763117"/>
    <lineage>
        <taxon>Bacteria</taxon>
        <taxon>Pseudomonadati</taxon>
        <taxon>Pseudomonadota</taxon>
        <taxon>Alphaproteobacteria</taxon>
        <taxon>Hyphomicrobiales</taxon>
        <taxon>Boseaceae</taxon>
        <taxon>Bosea</taxon>
    </lineage>
</organism>
<evidence type="ECO:0000256" key="3">
    <source>
        <dbReference type="ARBA" id="ARBA00023002"/>
    </source>
</evidence>
<evidence type="ECO:0000313" key="8">
    <source>
        <dbReference type="EMBL" id="RDJ21538.1"/>
    </source>
</evidence>
<dbReference type="InterPro" id="IPR029752">
    <property type="entry name" value="D-isomer_DH_CS1"/>
</dbReference>
<dbReference type="GO" id="GO:0008652">
    <property type="term" value="P:amino acid biosynthetic process"/>
    <property type="evidence" value="ECO:0007669"/>
    <property type="project" value="UniProtKB-KW"/>
</dbReference>
<evidence type="ECO:0000256" key="1">
    <source>
        <dbReference type="ARBA" id="ARBA00005854"/>
    </source>
</evidence>
<dbReference type="AlphaFoldDB" id="A0A370L2Z5"/>
<evidence type="ECO:0000256" key="2">
    <source>
        <dbReference type="ARBA" id="ARBA00022605"/>
    </source>
</evidence>
<evidence type="ECO:0000259" key="6">
    <source>
        <dbReference type="Pfam" id="PF00389"/>
    </source>
</evidence>
<dbReference type="OrthoDB" id="9793626at2"/>
<dbReference type="InterPro" id="IPR006140">
    <property type="entry name" value="D-isomer_DH_NAD-bd"/>
</dbReference>
<comment type="caution">
    <text evidence="8">The sequence shown here is derived from an EMBL/GenBank/DDBJ whole genome shotgun (WGS) entry which is preliminary data.</text>
</comment>
<reference evidence="9" key="1">
    <citation type="submission" date="2018-07" db="EMBL/GenBank/DDBJ databases">
        <authorList>
            <person name="Safronova V.I."/>
            <person name="Chirak E.R."/>
            <person name="Sazanova A.L."/>
        </authorList>
    </citation>
    <scope>NUCLEOTIDE SEQUENCE [LARGE SCALE GENOMIC DNA]</scope>
    <source>
        <strain evidence="9">RCAM04685</strain>
    </source>
</reference>